<evidence type="ECO:0000256" key="1">
    <source>
        <dbReference type="ARBA" id="ARBA00004448"/>
    </source>
</evidence>
<dbReference type="SUPFAM" id="SSF103506">
    <property type="entry name" value="Mitochondrial carrier"/>
    <property type="match status" value="1"/>
</dbReference>
<feature type="repeat" description="Solcar" evidence="10">
    <location>
        <begin position="208"/>
        <end position="296"/>
    </location>
</feature>
<evidence type="ECO:0000256" key="5">
    <source>
        <dbReference type="ARBA" id="ARBA00022737"/>
    </source>
</evidence>
<dbReference type="Pfam" id="PF00153">
    <property type="entry name" value="Mito_carr"/>
    <property type="match status" value="3"/>
</dbReference>
<feature type="transmembrane region" description="Helical" evidence="12">
    <location>
        <begin position="124"/>
        <end position="144"/>
    </location>
</feature>
<dbReference type="Proteomes" id="UP001217417">
    <property type="component" value="Unassembled WGS sequence"/>
</dbReference>
<reference evidence="13" key="1">
    <citation type="submission" date="2023-03" db="EMBL/GenBank/DDBJ databases">
        <title>Near-Complete genome sequence of Lipomyces tetrasporous NRRL Y-64009, an oleaginous yeast capable of growing on lignocellulosic hydrolysates.</title>
        <authorList>
            <consortium name="Lawrence Berkeley National Laboratory"/>
            <person name="Jagtap S.S."/>
            <person name="Liu J.-J."/>
            <person name="Walukiewicz H.E."/>
            <person name="Pangilinan J."/>
            <person name="Lipzen A."/>
            <person name="Ahrendt S."/>
            <person name="Koriabine M."/>
            <person name="Cobaugh K."/>
            <person name="Salamov A."/>
            <person name="Yoshinaga Y."/>
            <person name="Ng V."/>
            <person name="Daum C."/>
            <person name="Grigoriev I.V."/>
            <person name="Slininger P.J."/>
            <person name="Dien B.S."/>
            <person name="Jin Y.-S."/>
            <person name="Rao C.V."/>
        </authorList>
    </citation>
    <scope>NUCLEOTIDE SEQUENCE</scope>
    <source>
        <strain evidence="13">NRRL Y-64009</strain>
    </source>
</reference>
<keyword evidence="3 11" id="KW-0813">Transport</keyword>
<evidence type="ECO:0000256" key="8">
    <source>
        <dbReference type="ARBA" id="ARBA00023128"/>
    </source>
</evidence>
<dbReference type="GO" id="GO:0015217">
    <property type="term" value="F:ADP transmembrane transporter activity"/>
    <property type="evidence" value="ECO:0007669"/>
    <property type="project" value="TreeGrafter"/>
</dbReference>
<sequence length="315" mass="34696">MSLSKEAPLPPWGYALSGAAGAVLANTIVYPLDIIKTKLQVQKMPIREDVEKGAGERGDDDYYENTADAFMKIYRKHGLFALYNGLPGALLGVASTNFAYFYWYGFLRSSYQRKIPNISTVMELSIGAAAGALAQIFTIPVSVVTTRQQTSDDASGLLQTGREVIGEDGITGLWRGLKASLVLVVNPAITYGMYQRLRESIFKNKVHLSAYDSFFLGALSKAMATIVSQPLIVSKVMLQSKPKPGEPRHKSFVDALTYLAKYEGIQGLFKGIGPQISKGILVQGLLFMFKDQLELLIILLFRFLRASPKRVVLIK</sequence>
<dbReference type="PRINTS" id="PR00926">
    <property type="entry name" value="MITOCARRIER"/>
</dbReference>
<dbReference type="EMBL" id="JARPMG010000010">
    <property type="protein sequence ID" value="KAJ8097870.1"/>
    <property type="molecule type" value="Genomic_DNA"/>
</dbReference>
<dbReference type="GeneID" id="80881480"/>
<dbReference type="AlphaFoldDB" id="A0AAD7VR65"/>
<keyword evidence="8" id="KW-0496">Mitochondrion</keyword>
<feature type="repeat" description="Solcar" evidence="10">
    <location>
        <begin position="12"/>
        <end position="110"/>
    </location>
</feature>
<feature type="repeat" description="Solcar" evidence="10">
    <location>
        <begin position="118"/>
        <end position="200"/>
    </location>
</feature>
<evidence type="ECO:0000256" key="7">
    <source>
        <dbReference type="ARBA" id="ARBA00022989"/>
    </source>
</evidence>
<evidence type="ECO:0000256" key="6">
    <source>
        <dbReference type="ARBA" id="ARBA00022792"/>
    </source>
</evidence>
<comment type="subcellular location">
    <subcellularLocation>
        <location evidence="1">Mitochondrion inner membrane</location>
        <topology evidence="1">Multi-pass membrane protein</topology>
    </subcellularLocation>
</comment>
<dbReference type="InterPro" id="IPR018108">
    <property type="entry name" value="MCP_transmembrane"/>
</dbReference>
<evidence type="ECO:0000313" key="13">
    <source>
        <dbReference type="EMBL" id="KAJ8097870.1"/>
    </source>
</evidence>
<protein>
    <submittedName>
        <fullName evidence="13">Mitochondrial carrier domain-containing protein</fullName>
    </submittedName>
</protein>
<dbReference type="Gene3D" id="1.50.40.10">
    <property type="entry name" value="Mitochondrial carrier domain"/>
    <property type="match status" value="1"/>
</dbReference>
<dbReference type="InterPro" id="IPR052217">
    <property type="entry name" value="Mito/Peroxisomal_Carrier"/>
</dbReference>
<proteinExistence type="inferred from homology"/>
<evidence type="ECO:0000256" key="12">
    <source>
        <dbReference type="SAM" id="Phobius"/>
    </source>
</evidence>
<name>A0AAD7VR65_9ASCO</name>
<dbReference type="PANTHER" id="PTHR45939:SF1">
    <property type="entry name" value="MITOCHONDRIAL THIAMINE PYROPHOSPHATE CARRIER 1-RELATED"/>
    <property type="match status" value="1"/>
</dbReference>
<organism evidence="13 14">
    <name type="scientific">Lipomyces tetrasporus</name>
    <dbReference type="NCBI Taxonomy" id="54092"/>
    <lineage>
        <taxon>Eukaryota</taxon>
        <taxon>Fungi</taxon>
        <taxon>Dikarya</taxon>
        <taxon>Ascomycota</taxon>
        <taxon>Saccharomycotina</taxon>
        <taxon>Lipomycetes</taxon>
        <taxon>Lipomycetales</taxon>
        <taxon>Lipomycetaceae</taxon>
        <taxon>Lipomyces</taxon>
    </lineage>
</organism>
<evidence type="ECO:0000256" key="3">
    <source>
        <dbReference type="ARBA" id="ARBA00022448"/>
    </source>
</evidence>
<evidence type="ECO:0000256" key="10">
    <source>
        <dbReference type="PROSITE-ProRule" id="PRU00282"/>
    </source>
</evidence>
<keyword evidence="6" id="KW-0999">Mitochondrion inner membrane</keyword>
<comment type="caution">
    <text evidence="13">The sequence shown here is derived from an EMBL/GenBank/DDBJ whole genome shotgun (WGS) entry which is preliminary data.</text>
</comment>
<dbReference type="RefSeq" id="XP_056041320.1">
    <property type="nucleotide sequence ID" value="XM_056186314.1"/>
</dbReference>
<gene>
    <name evidence="13" type="ORF">POJ06DRAFT_24314</name>
</gene>
<evidence type="ECO:0000256" key="11">
    <source>
        <dbReference type="RuleBase" id="RU000488"/>
    </source>
</evidence>
<accession>A0AAD7VR65</accession>
<dbReference type="PROSITE" id="PS50920">
    <property type="entry name" value="SOLCAR"/>
    <property type="match status" value="3"/>
</dbReference>
<keyword evidence="4 10" id="KW-0812">Transmembrane</keyword>
<evidence type="ECO:0000256" key="4">
    <source>
        <dbReference type="ARBA" id="ARBA00022692"/>
    </source>
</evidence>
<feature type="transmembrane region" description="Helical" evidence="12">
    <location>
        <begin position="80"/>
        <end position="104"/>
    </location>
</feature>
<dbReference type="GO" id="GO:0005743">
    <property type="term" value="C:mitochondrial inner membrane"/>
    <property type="evidence" value="ECO:0007669"/>
    <property type="project" value="UniProtKB-SubCell"/>
</dbReference>
<keyword evidence="7 12" id="KW-1133">Transmembrane helix</keyword>
<evidence type="ECO:0000256" key="2">
    <source>
        <dbReference type="ARBA" id="ARBA00006375"/>
    </source>
</evidence>
<evidence type="ECO:0000313" key="14">
    <source>
        <dbReference type="Proteomes" id="UP001217417"/>
    </source>
</evidence>
<dbReference type="PANTHER" id="PTHR45939">
    <property type="entry name" value="PEROXISOMAL MEMBRANE PROTEIN PMP34-RELATED"/>
    <property type="match status" value="1"/>
</dbReference>
<dbReference type="InterPro" id="IPR002067">
    <property type="entry name" value="MCP"/>
</dbReference>
<evidence type="ECO:0000256" key="9">
    <source>
        <dbReference type="ARBA" id="ARBA00023136"/>
    </source>
</evidence>
<keyword evidence="9 10" id="KW-0472">Membrane</keyword>
<feature type="transmembrane region" description="Helical" evidence="12">
    <location>
        <begin position="12"/>
        <end position="35"/>
    </location>
</feature>
<keyword evidence="14" id="KW-1185">Reference proteome</keyword>
<dbReference type="InterPro" id="IPR023395">
    <property type="entry name" value="MCP_dom_sf"/>
</dbReference>
<comment type="similarity">
    <text evidence="2 11">Belongs to the mitochondrial carrier (TC 2.A.29) family.</text>
</comment>
<keyword evidence="5" id="KW-0677">Repeat</keyword>